<evidence type="ECO:0000313" key="2">
    <source>
        <dbReference type="Proteomes" id="UP001596388"/>
    </source>
</evidence>
<protein>
    <submittedName>
        <fullName evidence="1">Uncharacterized protein</fullName>
    </submittedName>
</protein>
<dbReference type="Proteomes" id="UP001596388">
    <property type="component" value="Unassembled WGS sequence"/>
</dbReference>
<keyword evidence="2" id="KW-1185">Reference proteome</keyword>
<proteinExistence type="predicted"/>
<evidence type="ECO:0000313" key="1">
    <source>
        <dbReference type="EMBL" id="MFC7097141.1"/>
    </source>
</evidence>
<gene>
    <name evidence="1" type="ORF">ACFQKD_07470</name>
</gene>
<reference evidence="1 2" key="1">
    <citation type="journal article" date="2019" name="Int. J. Syst. Evol. Microbiol.">
        <title>The Global Catalogue of Microorganisms (GCM) 10K type strain sequencing project: providing services to taxonomists for standard genome sequencing and annotation.</title>
        <authorList>
            <consortium name="The Broad Institute Genomics Platform"/>
            <consortium name="The Broad Institute Genome Sequencing Center for Infectious Disease"/>
            <person name="Wu L."/>
            <person name="Ma J."/>
        </authorList>
    </citation>
    <scope>NUCLEOTIDE SEQUENCE [LARGE SCALE GENOMIC DNA]</scope>
    <source>
        <strain evidence="1 2">DT55</strain>
    </source>
</reference>
<comment type="caution">
    <text evidence="1">The sequence shown here is derived from an EMBL/GenBank/DDBJ whole genome shotgun (WGS) entry which is preliminary data.</text>
</comment>
<dbReference type="GeneID" id="79268958"/>
<dbReference type="EMBL" id="JBHTAG010000002">
    <property type="protein sequence ID" value="MFC7097141.1"/>
    <property type="molecule type" value="Genomic_DNA"/>
</dbReference>
<organism evidence="1 2">
    <name type="scientific">Halobaculum marinum</name>
    <dbReference type="NCBI Taxonomy" id="3031996"/>
    <lineage>
        <taxon>Archaea</taxon>
        <taxon>Methanobacteriati</taxon>
        <taxon>Methanobacteriota</taxon>
        <taxon>Stenosarchaea group</taxon>
        <taxon>Halobacteria</taxon>
        <taxon>Halobacteriales</taxon>
        <taxon>Haloferacaceae</taxon>
        <taxon>Halobaculum</taxon>
    </lineage>
</organism>
<name>A0ABD5WV20_9EURY</name>
<dbReference type="AlphaFoldDB" id="A0ABD5WV20"/>
<dbReference type="RefSeq" id="WP_276238385.1">
    <property type="nucleotide sequence ID" value="NZ_CP119989.1"/>
</dbReference>
<accession>A0ABD5WV20</accession>
<sequence length="187" mass="19331">MVPPSTRRLIAVALVALAVGAVLGPSVNALPGFSDRTGPTDIAVTEFERLDAGCASAVATYSRGSVSGDTFTKVTFIETASTGANLSVWTERTSPDGADLSTFRVHVESHDAGPANTTCETGVLYRISVETSGGAPAGFLADDHGTQIQWMENGAFTVCSVSATGGLDTRCPGDRDHPRVWANATAN</sequence>